<accession>S7UTF1</accession>
<dbReference type="EMBL" id="ATHI01000003">
    <property type="protein sequence ID" value="EPR35613.1"/>
    <property type="molecule type" value="Genomic_DNA"/>
</dbReference>
<evidence type="ECO:0000259" key="1">
    <source>
        <dbReference type="Pfam" id="PF22296"/>
    </source>
</evidence>
<proteinExistence type="predicted"/>
<organism evidence="2 3">
    <name type="scientific">Alkalidesulfovibrio alkalitolerans DSM 16529</name>
    <dbReference type="NCBI Taxonomy" id="1121439"/>
    <lineage>
        <taxon>Bacteria</taxon>
        <taxon>Pseudomonadati</taxon>
        <taxon>Thermodesulfobacteriota</taxon>
        <taxon>Desulfovibrionia</taxon>
        <taxon>Desulfovibrionales</taxon>
        <taxon>Desulfovibrionaceae</taxon>
        <taxon>Alkalidesulfovibrio</taxon>
    </lineage>
</organism>
<sequence>MSCNVSHARAGDSPPSSGYAQPSPYATLLAKIEEVEAYTHTVLQQYPKIERYALCADIRAALANIQRLSIVAWKRYHKKTTLQDLDVEIEVLRMWIRKSLRLKYITPRRYEIWVRHVNEIGRMVGGWLKAAR</sequence>
<feature type="domain" description="bAvd-like" evidence="1">
    <location>
        <begin position="30"/>
        <end position="130"/>
    </location>
</feature>
<dbReference type="Gene3D" id="1.20.1440.60">
    <property type="entry name" value="23S rRNA-intervening sequence"/>
    <property type="match status" value="1"/>
</dbReference>
<dbReference type="InterPro" id="IPR055360">
    <property type="entry name" value="bAvd"/>
</dbReference>
<dbReference type="PATRIC" id="fig|1121439.3.peg.340"/>
<dbReference type="CDD" id="cd16376">
    <property type="entry name" value="Avd_like"/>
    <property type="match status" value="1"/>
</dbReference>
<dbReference type="Pfam" id="PF22296">
    <property type="entry name" value="bAvd"/>
    <property type="match status" value="1"/>
</dbReference>
<gene>
    <name evidence="2" type="ORF">dsat_1954</name>
</gene>
<dbReference type="SUPFAM" id="SSF158446">
    <property type="entry name" value="IVS-encoded protein-like"/>
    <property type="match status" value="1"/>
</dbReference>
<keyword evidence="3" id="KW-1185">Reference proteome</keyword>
<name>S7UTF1_9BACT</name>
<reference evidence="2 3" key="1">
    <citation type="journal article" date="2013" name="Genome Announc.">
        <title>Draft genome sequences for three mercury-methylating, sulfate-reducing bacteria.</title>
        <authorList>
            <person name="Brown S.D."/>
            <person name="Hurt R.A.Jr."/>
            <person name="Gilmour C.C."/>
            <person name="Elias D.A."/>
        </authorList>
    </citation>
    <scope>NUCLEOTIDE SEQUENCE [LARGE SCALE GENOMIC DNA]</scope>
    <source>
        <strain evidence="2 3">DSM 16529</strain>
    </source>
</reference>
<dbReference type="NCBIfam" id="NF033474">
    <property type="entry name" value="DivGenRetAVD"/>
    <property type="match status" value="1"/>
</dbReference>
<dbReference type="AlphaFoldDB" id="S7UTF1"/>
<dbReference type="Proteomes" id="UP000014975">
    <property type="component" value="Unassembled WGS sequence"/>
</dbReference>
<dbReference type="STRING" id="1121439.dsat_1954"/>
<protein>
    <recommendedName>
        <fullName evidence="1">bAvd-like domain-containing protein</fullName>
    </recommendedName>
</protein>
<dbReference type="InterPro" id="IPR036583">
    <property type="entry name" value="23S_rRNA_IVS_sf"/>
</dbReference>
<comment type="caution">
    <text evidence="2">The sequence shown here is derived from an EMBL/GenBank/DDBJ whole genome shotgun (WGS) entry which is preliminary data.</text>
</comment>
<evidence type="ECO:0000313" key="3">
    <source>
        <dbReference type="Proteomes" id="UP000014975"/>
    </source>
</evidence>
<dbReference type="eggNOG" id="ENOG5032RM0">
    <property type="taxonomic scope" value="Bacteria"/>
</dbReference>
<evidence type="ECO:0000313" key="2">
    <source>
        <dbReference type="EMBL" id="EPR35613.1"/>
    </source>
</evidence>